<dbReference type="EMBL" id="CP000360">
    <property type="protein sequence ID" value="ABF40792.1"/>
    <property type="molecule type" value="Genomic_DNA"/>
</dbReference>
<organism evidence="4 5">
    <name type="scientific">Koribacter versatilis (strain Ellin345)</name>
    <dbReference type="NCBI Taxonomy" id="204669"/>
    <lineage>
        <taxon>Bacteria</taxon>
        <taxon>Pseudomonadati</taxon>
        <taxon>Acidobacteriota</taxon>
        <taxon>Terriglobia</taxon>
        <taxon>Terriglobales</taxon>
        <taxon>Candidatus Korobacteraceae</taxon>
        <taxon>Candidatus Korobacter</taxon>
    </lineage>
</organism>
<evidence type="ECO:0000313" key="4">
    <source>
        <dbReference type="EMBL" id="ABF40792.1"/>
    </source>
</evidence>
<dbReference type="Pfam" id="PF16653">
    <property type="entry name" value="Sacchrp_dh_C"/>
    <property type="match status" value="1"/>
</dbReference>
<feature type="domain" description="Saccharopine dehydrogenase-like C-terminal" evidence="3">
    <location>
        <begin position="132"/>
        <end position="374"/>
    </location>
</feature>
<reference evidence="4 5" key="1">
    <citation type="journal article" date="2009" name="Appl. Environ. Microbiol.">
        <title>Three genomes from the phylum Acidobacteria provide insight into the lifestyles of these microorganisms in soils.</title>
        <authorList>
            <person name="Ward N.L."/>
            <person name="Challacombe J.F."/>
            <person name="Janssen P.H."/>
            <person name="Henrissat B."/>
            <person name="Coutinho P.M."/>
            <person name="Wu M."/>
            <person name="Xie G."/>
            <person name="Haft D.H."/>
            <person name="Sait M."/>
            <person name="Badger J."/>
            <person name="Barabote R.D."/>
            <person name="Bradley B."/>
            <person name="Brettin T.S."/>
            <person name="Brinkac L.M."/>
            <person name="Bruce D."/>
            <person name="Creasy T."/>
            <person name="Daugherty S.C."/>
            <person name="Davidsen T.M."/>
            <person name="DeBoy R.T."/>
            <person name="Detter J.C."/>
            <person name="Dodson R.J."/>
            <person name="Durkin A.S."/>
            <person name="Ganapathy A."/>
            <person name="Gwinn-Giglio M."/>
            <person name="Han C.S."/>
            <person name="Khouri H."/>
            <person name="Kiss H."/>
            <person name="Kothari S.P."/>
            <person name="Madupu R."/>
            <person name="Nelson K.E."/>
            <person name="Nelson W.C."/>
            <person name="Paulsen I."/>
            <person name="Penn K."/>
            <person name="Ren Q."/>
            <person name="Rosovitz M.J."/>
            <person name="Selengut J.D."/>
            <person name="Shrivastava S."/>
            <person name="Sullivan S.A."/>
            <person name="Tapia R."/>
            <person name="Thompson L.S."/>
            <person name="Watkins K.L."/>
            <person name="Yang Q."/>
            <person name="Yu C."/>
            <person name="Zafar N."/>
            <person name="Zhou L."/>
            <person name="Kuske C.R."/>
        </authorList>
    </citation>
    <scope>NUCLEOTIDE SEQUENCE [LARGE SCALE GENOMIC DNA]</scope>
    <source>
        <strain evidence="4 5">Ellin345</strain>
    </source>
</reference>
<proteinExistence type="predicted"/>
<dbReference type="EnsemblBacteria" id="ABF40792">
    <property type="protein sequence ID" value="ABF40792"/>
    <property type="gene ID" value="Acid345_1791"/>
</dbReference>
<dbReference type="SUPFAM" id="SSF55347">
    <property type="entry name" value="Glyceraldehyde-3-phosphate dehydrogenase-like, C-terminal domain"/>
    <property type="match status" value="1"/>
</dbReference>
<dbReference type="PANTHER" id="PTHR11133">
    <property type="entry name" value="SACCHAROPINE DEHYDROGENASE"/>
    <property type="match status" value="1"/>
</dbReference>
<keyword evidence="1" id="KW-0560">Oxidoreductase</keyword>
<dbReference type="RefSeq" id="WP_011522594.1">
    <property type="nucleotide sequence ID" value="NC_008009.1"/>
</dbReference>
<dbReference type="eggNOG" id="COG1748">
    <property type="taxonomic scope" value="Bacteria"/>
</dbReference>
<gene>
    <name evidence="4" type="ordered locus">Acid345_1791</name>
</gene>
<dbReference type="InterPro" id="IPR032095">
    <property type="entry name" value="Sacchrp_dh-like_C"/>
</dbReference>
<evidence type="ECO:0000259" key="3">
    <source>
        <dbReference type="Pfam" id="PF16653"/>
    </source>
</evidence>
<dbReference type="PANTHER" id="PTHR11133:SF22">
    <property type="entry name" value="ALPHA-AMINOADIPIC SEMIALDEHYDE SYNTHASE, MITOCHONDRIAL"/>
    <property type="match status" value="1"/>
</dbReference>
<dbReference type="AlphaFoldDB" id="Q1IQQ8"/>
<dbReference type="HOGENOM" id="CLU_032858_3_0_0"/>
<dbReference type="Gene3D" id="3.40.50.720">
    <property type="entry name" value="NAD(P)-binding Rossmann-like Domain"/>
    <property type="match status" value="2"/>
</dbReference>
<dbReference type="Proteomes" id="UP000002432">
    <property type="component" value="Chromosome"/>
</dbReference>
<evidence type="ECO:0000256" key="1">
    <source>
        <dbReference type="ARBA" id="ARBA00023002"/>
    </source>
</evidence>
<dbReference type="GO" id="GO:0016491">
    <property type="term" value="F:oxidoreductase activity"/>
    <property type="evidence" value="ECO:0007669"/>
    <property type="project" value="UniProtKB-KW"/>
</dbReference>
<dbReference type="Pfam" id="PF03435">
    <property type="entry name" value="Sacchrp_dh_NADP"/>
    <property type="match status" value="1"/>
</dbReference>
<feature type="domain" description="Saccharopine dehydrogenase NADP binding" evidence="2">
    <location>
        <begin position="4"/>
        <end position="125"/>
    </location>
</feature>
<dbReference type="InterPro" id="IPR036291">
    <property type="entry name" value="NAD(P)-bd_dom_sf"/>
</dbReference>
<dbReference type="InterPro" id="IPR005097">
    <property type="entry name" value="Sacchrp_dh_NADP-bd"/>
</dbReference>
<protein>
    <submittedName>
        <fullName evidence="4">Saccharopine dehydrogenase</fullName>
    </submittedName>
</protein>
<dbReference type="KEGG" id="aba:Acid345_1791"/>
<dbReference type="STRING" id="204669.Acid345_1791"/>
<keyword evidence="5" id="KW-1185">Reference proteome</keyword>
<evidence type="ECO:0000259" key="2">
    <source>
        <dbReference type="Pfam" id="PF03435"/>
    </source>
</evidence>
<dbReference type="Gene3D" id="3.30.360.10">
    <property type="entry name" value="Dihydrodipicolinate Reductase, domain 2"/>
    <property type="match status" value="1"/>
</dbReference>
<dbReference type="OrthoDB" id="9769367at2"/>
<accession>Q1IQQ8</accession>
<sequence length="392" mass="42692">MKLLVIGAGMMGSAAAYDMARQPQVSEVTLADSDARRVAEAVERINNLTDNKKVEGASVDAADLEKVAQLMKGHDGVLSAVPYFFNLGLAKTAIESKCHFADLGGNNVVVRQTLELAQEAKKNGVGLAPDCGLSPGMASILGGELLRRVGGRADSLKVYVGGLPQNPKAPFNYQLVFSVEGLINEYCEPARILRDGELTMIDPLSEIEEFNIEGWPALEAFHTSGGTSTMPETFGKNVGECFEKTIRYKGHCAMIRSLYDFGFFSSEKRKIGQHEITPRQMTTSLFLEKFVDDASEATILRVEAHQNGEVASFTLIDKTDPETKLTSMMRTTAWPASIVLQMMASGEITKRGDVLQERDVPAEKFLDEMAQRGLPIAYEVAVAQPEECEVGA</sequence>
<dbReference type="InterPro" id="IPR051168">
    <property type="entry name" value="AASS"/>
</dbReference>
<name>Q1IQQ8_KORVE</name>
<dbReference type="SUPFAM" id="SSF51735">
    <property type="entry name" value="NAD(P)-binding Rossmann-fold domains"/>
    <property type="match status" value="1"/>
</dbReference>
<evidence type="ECO:0000313" key="5">
    <source>
        <dbReference type="Proteomes" id="UP000002432"/>
    </source>
</evidence>